<feature type="chain" id="PRO_5043668499" description="Small secreted protein" evidence="1">
    <location>
        <begin position="17"/>
        <end position="114"/>
    </location>
</feature>
<evidence type="ECO:0000313" key="2">
    <source>
        <dbReference type="EMBL" id="WQF88111.1"/>
    </source>
</evidence>
<dbReference type="RefSeq" id="XP_062785332.1">
    <property type="nucleotide sequence ID" value="XM_062929281.1"/>
</dbReference>
<dbReference type="KEGG" id="cdet:87949625"/>
<dbReference type="GeneID" id="87949625"/>
<keyword evidence="1" id="KW-0732">Signal</keyword>
<protein>
    <recommendedName>
        <fullName evidence="4">Small secreted protein</fullName>
    </recommendedName>
</protein>
<name>A0AAX4IY62_9PEZI</name>
<dbReference type="AlphaFoldDB" id="A0AAX4IY62"/>
<evidence type="ECO:0000256" key="1">
    <source>
        <dbReference type="SAM" id="SignalP"/>
    </source>
</evidence>
<organism evidence="2 3">
    <name type="scientific">Colletotrichum destructivum</name>
    <dbReference type="NCBI Taxonomy" id="34406"/>
    <lineage>
        <taxon>Eukaryota</taxon>
        <taxon>Fungi</taxon>
        <taxon>Dikarya</taxon>
        <taxon>Ascomycota</taxon>
        <taxon>Pezizomycotina</taxon>
        <taxon>Sordariomycetes</taxon>
        <taxon>Hypocreomycetidae</taxon>
        <taxon>Glomerellales</taxon>
        <taxon>Glomerellaceae</taxon>
        <taxon>Colletotrichum</taxon>
        <taxon>Colletotrichum destructivum species complex</taxon>
    </lineage>
</organism>
<dbReference type="EMBL" id="CP137313">
    <property type="protein sequence ID" value="WQF88111.1"/>
    <property type="molecule type" value="Genomic_DNA"/>
</dbReference>
<gene>
    <name evidence="2" type="ORF">CDEST_13125</name>
</gene>
<evidence type="ECO:0008006" key="4">
    <source>
        <dbReference type="Google" id="ProtNLM"/>
    </source>
</evidence>
<keyword evidence="3" id="KW-1185">Reference proteome</keyword>
<proteinExistence type="predicted"/>
<reference evidence="3" key="1">
    <citation type="journal article" date="2023" name="bioRxiv">
        <title>Complete genome of the Medicago anthracnose fungus, Colletotrichum destructivum, reveals a mini-chromosome-like region within a core chromosome.</title>
        <authorList>
            <person name="Lapalu N."/>
            <person name="Simon A."/>
            <person name="Lu A."/>
            <person name="Plaumann P.-L."/>
            <person name="Amselem J."/>
            <person name="Pigne S."/>
            <person name="Auger A."/>
            <person name="Koch C."/>
            <person name="Dallery J.-F."/>
            <person name="O'Connell R.J."/>
        </authorList>
    </citation>
    <scope>NUCLEOTIDE SEQUENCE [LARGE SCALE GENOMIC DNA]</scope>
    <source>
        <strain evidence="3">CBS 520.97</strain>
    </source>
</reference>
<evidence type="ECO:0000313" key="3">
    <source>
        <dbReference type="Proteomes" id="UP001322277"/>
    </source>
</evidence>
<sequence>MKFLALILFPFGLAAALSTEDKPTLAPTLESRQSTQKCCVAFVAHGYKGQSRSGDLFRIEYEWGGVTSRGLFPGCNLKIDRKRAAPPGGCSEWTFSAEGGNCQSFTTRRVGPCT</sequence>
<feature type="signal peptide" evidence="1">
    <location>
        <begin position="1"/>
        <end position="16"/>
    </location>
</feature>
<dbReference type="Proteomes" id="UP001322277">
    <property type="component" value="Chromosome 9"/>
</dbReference>
<accession>A0AAX4IY62</accession>